<comment type="subcellular location">
    <subcellularLocation>
        <location evidence="1">Membrane</location>
        <topology evidence="1">Multi-pass membrane protein</topology>
    </subcellularLocation>
</comment>
<evidence type="ECO:0000256" key="8">
    <source>
        <dbReference type="SAM" id="Phobius"/>
    </source>
</evidence>
<dbReference type="Proteomes" id="UP000694865">
    <property type="component" value="Unplaced"/>
</dbReference>
<dbReference type="GeneID" id="100366500"/>
<evidence type="ECO:0000256" key="1">
    <source>
        <dbReference type="ARBA" id="ARBA00004141"/>
    </source>
</evidence>
<protein>
    <submittedName>
        <fullName evidence="10">Ninjurin-2-like</fullName>
    </submittedName>
</protein>
<keyword evidence="3 8" id="KW-0812">Transmembrane</keyword>
<keyword evidence="4" id="KW-0130">Cell adhesion</keyword>
<dbReference type="PANTHER" id="PTHR12316">
    <property type="entry name" value="NINJURIN-RELATED"/>
    <property type="match status" value="1"/>
</dbReference>
<evidence type="ECO:0000256" key="5">
    <source>
        <dbReference type="ARBA" id="ARBA00022989"/>
    </source>
</evidence>
<dbReference type="Pfam" id="PF04923">
    <property type="entry name" value="Ninjurin"/>
    <property type="match status" value="1"/>
</dbReference>
<evidence type="ECO:0000256" key="3">
    <source>
        <dbReference type="ARBA" id="ARBA00022692"/>
    </source>
</evidence>
<feature type="transmembrane region" description="Helical" evidence="8">
    <location>
        <begin position="174"/>
        <end position="193"/>
    </location>
</feature>
<evidence type="ECO:0000256" key="4">
    <source>
        <dbReference type="ARBA" id="ARBA00022889"/>
    </source>
</evidence>
<feature type="region of interest" description="Disordered" evidence="7">
    <location>
        <begin position="60"/>
        <end position="86"/>
    </location>
</feature>
<evidence type="ECO:0000256" key="7">
    <source>
        <dbReference type="SAM" id="MobiDB-lite"/>
    </source>
</evidence>
<evidence type="ECO:0000256" key="2">
    <source>
        <dbReference type="ARBA" id="ARBA00008141"/>
    </source>
</evidence>
<keyword evidence="9" id="KW-1185">Reference proteome</keyword>
<dbReference type="InterPro" id="IPR007007">
    <property type="entry name" value="Ninjurin"/>
</dbReference>
<sequence length="194" mass="21460">MSESILDDDGIRRRRCDTTNHSEETTELQEKCNVQVVVEDVGSTKSDDMEDSVINLNQDVKSINPNEQNKNSPLLPPSFPLHQRSRSSTYASTKTVAQGFLNMSLLSANAGQLKGVLLQGPSGDFYYMLITLIVLSMVLQLCVSIILALKYFVDFDDDGVDEEEKKTAIQYNNVATITVMFVSAINVVISVFIG</sequence>
<reference evidence="10" key="1">
    <citation type="submission" date="2025-08" db="UniProtKB">
        <authorList>
            <consortium name="RefSeq"/>
        </authorList>
    </citation>
    <scope>IDENTIFICATION</scope>
    <source>
        <tissue evidence="10">Testes</tissue>
    </source>
</reference>
<dbReference type="PANTHER" id="PTHR12316:SF17">
    <property type="entry name" value="NINJURIN C, ISOFORM D"/>
    <property type="match status" value="1"/>
</dbReference>
<comment type="similarity">
    <text evidence="2">Belongs to the ninjurin family.</text>
</comment>
<name>A0ABM0GL60_SACKO</name>
<accession>A0ABM0GL60</accession>
<evidence type="ECO:0000313" key="9">
    <source>
        <dbReference type="Proteomes" id="UP000694865"/>
    </source>
</evidence>
<evidence type="ECO:0000256" key="6">
    <source>
        <dbReference type="ARBA" id="ARBA00023136"/>
    </source>
</evidence>
<keyword evidence="6 8" id="KW-0472">Membrane</keyword>
<dbReference type="RefSeq" id="XP_002732334.1">
    <property type="nucleotide sequence ID" value="XM_002732288.1"/>
</dbReference>
<proteinExistence type="inferred from homology"/>
<gene>
    <name evidence="10" type="primary">LOC100366500</name>
</gene>
<keyword evidence="5 8" id="KW-1133">Transmembrane helix</keyword>
<evidence type="ECO:0000313" key="10">
    <source>
        <dbReference type="RefSeq" id="XP_002732334.1"/>
    </source>
</evidence>
<organism evidence="9 10">
    <name type="scientific">Saccoglossus kowalevskii</name>
    <name type="common">Acorn worm</name>
    <dbReference type="NCBI Taxonomy" id="10224"/>
    <lineage>
        <taxon>Eukaryota</taxon>
        <taxon>Metazoa</taxon>
        <taxon>Hemichordata</taxon>
        <taxon>Enteropneusta</taxon>
        <taxon>Harrimaniidae</taxon>
        <taxon>Saccoglossus</taxon>
    </lineage>
</organism>
<feature type="compositionally biased region" description="Polar residues" evidence="7">
    <location>
        <begin position="60"/>
        <end position="72"/>
    </location>
</feature>
<feature type="transmembrane region" description="Helical" evidence="8">
    <location>
        <begin position="125"/>
        <end position="153"/>
    </location>
</feature>